<dbReference type="RefSeq" id="XP_064726510.1">
    <property type="nucleotide sequence ID" value="XM_064877785.1"/>
</dbReference>
<protein>
    <submittedName>
        <fullName evidence="2">Uncharacterized protein</fullName>
    </submittedName>
</protein>
<feature type="compositionally biased region" description="Low complexity" evidence="1">
    <location>
        <begin position="125"/>
        <end position="138"/>
    </location>
</feature>
<feature type="compositionally biased region" description="Basic and acidic residues" evidence="1">
    <location>
        <begin position="51"/>
        <end position="68"/>
    </location>
</feature>
<keyword evidence="3" id="KW-1185">Reference proteome</keyword>
<evidence type="ECO:0000313" key="3">
    <source>
        <dbReference type="Proteomes" id="UP001334248"/>
    </source>
</evidence>
<accession>A0ABR0RDV7</accession>
<sequence>MSSETRPISPNSFATAIEDLPVENLYTKAVEINNSVAHLERSNKTLQEYSDSLKDDESLDAETRQYGDRDCLEAIRENEVVIERQQERVRLLKAEVERRGQRWHEAEPKAKEASNGNSEQPVSSGNGTAAATNTPAPNRLTDDELRRQMEERLAQDGGDDGGMHL</sequence>
<gene>
    <name evidence="2" type="ORF">PMZ80_009390</name>
</gene>
<comment type="caution">
    <text evidence="2">The sequence shown here is derived from an EMBL/GenBank/DDBJ whole genome shotgun (WGS) entry which is preliminary data.</text>
</comment>
<dbReference type="PANTHER" id="PTHR40422">
    <property type="entry name" value="TRANSLATION MACHINERY-ASSOCIATED PROTEIN 17"/>
    <property type="match status" value="1"/>
</dbReference>
<organism evidence="2 3">
    <name type="scientific">Knufia obscura</name>
    <dbReference type="NCBI Taxonomy" id="1635080"/>
    <lineage>
        <taxon>Eukaryota</taxon>
        <taxon>Fungi</taxon>
        <taxon>Dikarya</taxon>
        <taxon>Ascomycota</taxon>
        <taxon>Pezizomycotina</taxon>
        <taxon>Eurotiomycetes</taxon>
        <taxon>Chaetothyriomycetidae</taxon>
        <taxon>Chaetothyriales</taxon>
        <taxon>Trichomeriaceae</taxon>
        <taxon>Knufia</taxon>
    </lineage>
</organism>
<feature type="compositionally biased region" description="Polar residues" evidence="1">
    <location>
        <begin position="114"/>
        <end position="124"/>
    </location>
</feature>
<proteinExistence type="predicted"/>
<name>A0ABR0RDV7_9EURO</name>
<reference evidence="2 3" key="1">
    <citation type="journal article" date="2023" name="Res Sq">
        <title>Genomic and morphological characterization of Knufia obscura isolated from the Mars 2020 spacecraft assembly facility.</title>
        <authorList>
            <person name="Chander A.M."/>
            <person name="Teixeira M.M."/>
            <person name="Singh N.K."/>
            <person name="Williams M.P."/>
            <person name="Parker C.W."/>
            <person name="Leo P."/>
            <person name="Stajich J.E."/>
            <person name="Torok T."/>
            <person name="Tighe S."/>
            <person name="Mason C.E."/>
            <person name="Venkateswaran K."/>
        </authorList>
    </citation>
    <scope>NUCLEOTIDE SEQUENCE [LARGE SCALE GENOMIC DNA]</scope>
    <source>
        <strain evidence="2 3">CCFEE 5817</strain>
    </source>
</reference>
<dbReference type="GeneID" id="90002839"/>
<dbReference type="InterPro" id="IPR038966">
    <property type="entry name" value="TMA17"/>
</dbReference>
<feature type="compositionally biased region" description="Basic and acidic residues" evidence="1">
    <location>
        <begin position="96"/>
        <end position="112"/>
    </location>
</feature>
<dbReference type="PANTHER" id="PTHR40422:SF1">
    <property type="entry name" value="TRANSLATION MACHINERY-ASSOCIATED PROTEIN 17"/>
    <property type="match status" value="1"/>
</dbReference>
<evidence type="ECO:0000256" key="1">
    <source>
        <dbReference type="SAM" id="MobiDB-lite"/>
    </source>
</evidence>
<dbReference type="EMBL" id="JAVHJV010000013">
    <property type="protein sequence ID" value="KAK5938420.1"/>
    <property type="molecule type" value="Genomic_DNA"/>
</dbReference>
<feature type="region of interest" description="Disordered" evidence="1">
    <location>
        <begin position="96"/>
        <end position="165"/>
    </location>
</feature>
<feature type="region of interest" description="Disordered" evidence="1">
    <location>
        <begin position="48"/>
        <end position="68"/>
    </location>
</feature>
<feature type="compositionally biased region" description="Basic and acidic residues" evidence="1">
    <location>
        <begin position="140"/>
        <end position="154"/>
    </location>
</feature>
<evidence type="ECO:0000313" key="2">
    <source>
        <dbReference type="EMBL" id="KAK5938420.1"/>
    </source>
</evidence>
<dbReference type="Proteomes" id="UP001334248">
    <property type="component" value="Unassembled WGS sequence"/>
</dbReference>